<sequence length="526" mass="60503">MFASGPIVIDFIILVRCQEVAVTCVRSASRKCSPSPPSTTGTPVEEARNMFEGVVADLLNKYIGKYVSNLDSKNLNISIFKGDVELKDLQLRPEALAELNLPVEVKAGHVGQLKIDIPWTSLFSADIHVSVENVYILTGPVTDRKYDPVRERQLQAAAKRQLLESLEQSALEGVVNKASEDPTLVEKLSANLLHRIQLSVRHIHVRYEDTITNGDHAFACGLMLKQLVVCTTDAHWKPRGSAEISGSMMHKIIKMDELSLYWNPYVPEQHLLKTRLNTDGWKNILRISIDSHTIFEEELDFIMEPAAAQARLILNSDNSMTLPKLFMDFTVEEVEVLISRQQFLNLINLGESFKMMRIQQRYRKYRPDVSLKVNPNAWWHYAYTSIVEEQIRPYSWSRIKAHRAKYKQYVHVYKQYLENPDNEMAQTTLKTLEEGLDVTNILIAREQAKLQFAREAPDRARKQVKKNNGWFSWIWGEEEEEVIVEVDPKQSGAWLSTLTNEERQKLFSVIGYDENSKNQQYPRKVK</sequence>
<dbReference type="Pfam" id="PF12624">
    <property type="entry name" value="VPS13_N"/>
    <property type="match status" value="1"/>
</dbReference>
<organism evidence="4 5">
    <name type="scientific">Plakobranchus ocellatus</name>
    <dbReference type="NCBI Taxonomy" id="259542"/>
    <lineage>
        <taxon>Eukaryota</taxon>
        <taxon>Metazoa</taxon>
        <taxon>Spiralia</taxon>
        <taxon>Lophotrochozoa</taxon>
        <taxon>Mollusca</taxon>
        <taxon>Gastropoda</taxon>
        <taxon>Heterobranchia</taxon>
        <taxon>Euthyneura</taxon>
        <taxon>Panpulmonata</taxon>
        <taxon>Sacoglossa</taxon>
        <taxon>Placobranchoidea</taxon>
        <taxon>Plakobranchidae</taxon>
        <taxon>Plakobranchus</taxon>
    </lineage>
</organism>
<dbReference type="InterPro" id="IPR026847">
    <property type="entry name" value="VPS13"/>
</dbReference>
<keyword evidence="1" id="KW-0813">Transport</keyword>
<keyword evidence="5" id="KW-1185">Reference proteome</keyword>
<evidence type="ECO:0000313" key="4">
    <source>
        <dbReference type="EMBL" id="GFO42654.1"/>
    </source>
</evidence>
<evidence type="ECO:0000256" key="2">
    <source>
        <dbReference type="SAM" id="SignalP"/>
    </source>
</evidence>
<dbReference type="AlphaFoldDB" id="A0AAV4DEL7"/>
<feature type="chain" id="PRO_5043943587" evidence="2">
    <location>
        <begin position="18"/>
        <end position="526"/>
    </location>
</feature>
<dbReference type="GO" id="GO:0006623">
    <property type="term" value="P:protein targeting to vacuole"/>
    <property type="evidence" value="ECO:0007669"/>
    <property type="project" value="TreeGrafter"/>
</dbReference>
<dbReference type="PANTHER" id="PTHR16166:SF146">
    <property type="entry name" value="VACUOLAR PROTEIN SORTING-ASSOCIATED PROTEIN 13A-LIKE ISOFORM X1"/>
    <property type="match status" value="1"/>
</dbReference>
<dbReference type="PANTHER" id="PTHR16166">
    <property type="entry name" value="VACUOLAR PROTEIN SORTING-ASSOCIATED PROTEIN VPS13"/>
    <property type="match status" value="1"/>
</dbReference>
<protein>
    <submittedName>
        <fullName evidence="4">Vacuolar protein sorting-associated protein 13a-like</fullName>
    </submittedName>
</protein>
<keyword evidence="2" id="KW-0732">Signal</keyword>
<comment type="caution">
    <text evidence="4">The sequence shown here is derived from an EMBL/GenBank/DDBJ whole genome shotgun (WGS) entry which is preliminary data.</text>
</comment>
<accession>A0AAV4DEL7</accession>
<reference evidence="4 5" key="1">
    <citation type="journal article" date="2021" name="Elife">
        <title>Chloroplast acquisition without the gene transfer in kleptoplastic sea slugs, Plakobranchus ocellatus.</title>
        <authorList>
            <person name="Maeda T."/>
            <person name="Takahashi S."/>
            <person name="Yoshida T."/>
            <person name="Shimamura S."/>
            <person name="Takaki Y."/>
            <person name="Nagai Y."/>
            <person name="Toyoda A."/>
            <person name="Suzuki Y."/>
            <person name="Arimoto A."/>
            <person name="Ishii H."/>
            <person name="Satoh N."/>
            <person name="Nishiyama T."/>
            <person name="Hasebe M."/>
            <person name="Maruyama T."/>
            <person name="Minagawa J."/>
            <person name="Obokata J."/>
            <person name="Shigenobu S."/>
        </authorList>
    </citation>
    <scope>NUCLEOTIDE SEQUENCE [LARGE SCALE GENOMIC DNA]</scope>
</reference>
<evidence type="ECO:0000256" key="1">
    <source>
        <dbReference type="ARBA" id="ARBA00022448"/>
    </source>
</evidence>
<proteinExistence type="predicted"/>
<dbReference type="InterPro" id="IPR026854">
    <property type="entry name" value="VPS13_N"/>
</dbReference>
<dbReference type="Proteomes" id="UP000735302">
    <property type="component" value="Unassembled WGS sequence"/>
</dbReference>
<evidence type="ECO:0000313" key="5">
    <source>
        <dbReference type="Proteomes" id="UP000735302"/>
    </source>
</evidence>
<dbReference type="GO" id="GO:0045053">
    <property type="term" value="P:protein retention in Golgi apparatus"/>
    <property type="evidence" value="ECO:0007669"/>
    <property type="project" value="TreeGrafter"/>
</dbReference>
<gene>
    <name evidence="4" type="ORF">PoB_006915900</name>
</gene>
<feature type="domain" description="Chorein N-terminal" evidence="3">
    <location>
        <begin position="50"/>
        <end position="523"/>
    </location>
</feature>
<feature type="signal peptide" evidence="2">
    <location>
        <begin position="1"/>
        <end position="17"/>
    </location>
</feature>
<dbReference type="EMBL" id="BLXT01007816">
    <property type="protein sequence ID" value="GFO42654.1"/>
    <property type="molecule type" value="Genomic_DNA"/>
</dbReference>
<evidence type="ECO:0000259" key="3">
    <source>
        <dbReference type="Pfam" id="PF12624"/>
    </source>
</evidence>
<name>A0AAV4DEL7_9GAST</name>